<evidence type="ECO:0000313" key="2">
    <source>
        <dbReference type="Proteomes" id="UP001196661"/>
    </source>
</evidence>
<comment type="caution">
    <text evidence="1">The sequence shown here is derived from an EMBL/GenBank/DDBJ whole genome shotgun (WGS) entry which is preliminary data.</text>
</comment>
<accession>A0ABS5XZ49</accession>
<dbReference type="RefSeq" id="WP_215616759.1">
    <property type="nucleotide sequence ID" value="NZ_JADOER010000002.1"/>
</dbReference>
<evidence type="ECO:0000313" key="1">
    <source>
        <dbReference type="EMBL" id="MBT9310860.1"/>
    </source>
</evidence>
<dbReference type="Proteomes" id="UP001196661">
    <property type="component" value="Unassembled WGS sequence"/>
</dbReference>
<sequence length="91" mass="10391">MKNSFNTMPSQQTGAVCSLCEDTLLRHVSQSRLFWYCPSCRQEMVHEENGTKEEQPDEVVPAIATNLTQITQHLQRTKVTDQTQPVRVRAS</sequence>
<keyword evidence="2" id="KW-1185">Reference proteome</keyword>
<dbReference type="EMBL" id="JADOER010000002">
    <property type="protein sequence ID" value="MBT9310860.1"/>
    <property type="molecule type" value="Genomic_DNA"/>
</dbReference>
<protein>
    <submittedName>
        <fullName evidence="1">Uncharacterized protein</fullName>
    </submittedName>
</protein>
<reference evidence="1 2" key="1">
    <citation type="journal article" date="2021" name="Mar. Drugs">
        <title>Genome Reduction and Secondary Metabolism of the Marine Sponge-Associated Cyanobacterium Leptothoe.</title>
        <authorList>
            <person name="Konstantinou D."/>
            <person name="Popin R.V."/>
            <person name="Fewer D.P."/>
            <person name="Sivonen K."/>
            <person name="Gkelis S."/>
        </authorList>
    </citation>
    <scope>NUCLEOTIDE SEQUENCE [LARGE SCALE GENOMIC DNA]</scope>
    <source>
        <strain evidence="1 2">TAU-MAC 1615</strain>
    </source>
</reference>
<organism evidence="1 2">
    <name type="scientific">Leptothoe kymatousa TAU-MAC 1615</name>
    <dbReference type="NCBI Taxonomy" id="2364775"/>
    <lineage>
        <taxon>Bacteria</taxon>
        <taxon>Bacillati</taxon>
        <taxon>Cyanobacteriota</taxon>
        <taxon>Cyanophyceae</taxon>
        <taxon>Nodosilineales</taxon>
        <taxon>Cymatolegaceae</taxon>
        <taxon>Leptothoe</taxon>
        <taxon>Leptothoe kymatousa</taxon>
    </lineage>
</organism>
<name>A0ABS5XZ49_9CYAN</name>
<gene>
    <name evidence="1" type="ORF">IXB28_01465</name>
</gene>
<proteinExistence type="predicted"/>